<evidence type="ECO:0000256" key="1">
    <source>
        <dbReference type="ARBA" id="ARBA00022723"/>
    </source>
</evidence>
<proteinExistence type="predicted"/>
<dbReference type="AlphaFoldDB" id="A0A151U258"/>
<organism evidence="6 7">
    <name type="scientific">Cajanus cajan</name>
    <name type="common">Pigeon pea</name>
    <name type="synonym">Cajanus indicus</name>
    <dbReference type="NCBI Taxonomy" id="3821"/>
    <lineage>
        <taxon>Eukaryota</taxon>
        <taxon>Viridiplantae</taxon>
        <taxon>Streptophyta</taxon>
        <taxon>Embryophyta</taxon>
        <taxon>Tracheophyta</taxon>
        <taxon>Spermatophyta</taxon>
        <taxon>Magnoliopsida</taxon>
        <taxon>eudicotyledons</taxon>
        <taxon>Gunneridae</taxon>
        <taxon>Pentapetalae</taxon>
        <taxon>rosids</taxon>
        <taxon>fabids</taxon>
        <taxon>Fabales</taxon>
        <taxon>Fabaceae</taxon>
        <taxon>Papilionoideae</taxon>
        <taxon>50 kb inversion clade</taxon>
        <taxon>NPAAA clade</taxon>
        <taxon>indigoferoid/millettioid clade</taxon>
        <taxon>Phaseoleae</taxon>
        <taxon>Cajanus</taxon>
    </lineage>
</organism>
<dbReference type="SUPFAM" id="SSF57667">
    <property type="entry name" value="beta-beta-alpha zinc fingers"/>
    <property type="match status" value="1"/>
</dbReference>
<evidence type="ECO:0000256" key="2">
    <source>
        <dbReference type="ARBA" id="ARBA00022771"/>
    </source>
</evidence>
<evidence type="ECO:0000313" key="6">
    <source>
        <dbReference type="EMBL" id="KYP73344.1"/>
    </source>
</evidence>
<feature type="domain" description="BED-type" evidence="5">
    <location>
        <begin position="12"/>
        <end position="66"/>
    </location>
</feature>
<dbReference type="EMBL" id="CM003604">
    <property type="protein sequence ID" value="KYP73344.1"/>
    <property type="molecule type" value="Genomic_DNA"/>
</dbReference>
<keyword evidence="3" id="KW-0862">Zinc</keyword>
<gene>
    <name evidence="6" type="ORF">KK1_005964</name>
</gene>
<protein>
    <recommendedName>
        <fullName evidence="5">BED-type domain-containing protein</fullName>
    </recommendedName>
</protein>
<dbReference type="SMART" id="SM00614">
    <property type="entry name" value="ZnF_BED"/>
    <property type="match status" value="1"/>
</dbReference>
<evidence type="ECO:0000256" key="3">
    <source>
        <dbReference type="ARBA" id="ARBA00022833"/>
    </source>
</evidence>
<dbReference type="InterPro" id="IPR036236">
    <property type="entry name" value="Znf_C2H2_sf"/>
</dbReference>
<evidence type="ECO:0000313" key="7">
    <source>
        <dbReference type="Proteomes" id="UP000075243"/>
    </source>
</evidence>
<keyword evidence="7" id="KW-1185">Reference proteome</keyword>
<reference evidence="6 7" key="1">
    <citation type="journal article" date="2012" name="Nat. Biotechnol.">
        <title>Draft genome sequence of pigeonpea (Cajanus cajan), an orphan legume crop of resource-poor farmers.</title>
        <authorList>
            <person name="Varshney R.K."/>
            <person name="Chen W."/>
            <person name="Li Y."/>
            <person name="Bharti A.K."/>
            <person name="Saxena R.K."/>
            <person name="Schlueter J.A."/>
            <person name="Donoghue M.T."/>
            <person name="Azam S."/>
            <person name="Fan G."/>
            <person name="Whaley A.M."/>
            <person name="Farmer A.D."/>
            <person name="Sheridan J."/>
            <person name="Iwata A."/>
            <person name="Tuteja R."/>
            <person name="Penmetsa R.V."/>
            <person name="Wu W."/>
            <person name="Upadhyaya H.D."/>
            <person name="Yang S.P."/>
            <person name="Shah T."/>
            <person name="Saxena K.B."/>
            <person name="Michael T."/>
            <person name="McCombie W.R."/>
            <person name="Yang B."/>
            <person name="Zhang G."/>
            <person name="Yang H."/>
            <person name="Wang J."/>
            <person name="Spillane C."/>
            <person name="Cook D.R."/>
            <person name="May G.D."/>
            <person name="Xu X."/>
            <person name="Jackson S.A."/>
        </authorList>
    </citation>
    <scope>NUCLEOTIDE SEQUENCE [LARGE SCALE GENOMIC DNA]</scope>
    <source>
        <strain evidence="7">cv. Asha</strain>
    </source>
</reference>
<keyword evidence="2 4" id="KW-0863">Zinc-finger</keyword>
<name>A0A151U258_CAJCA</name>
<dbReference type="GO" id="GO:1990837">
    <property type="term" value="F:sequence-specific double-stranded DNA binding"/>
    <property type="evidence" value="ECO:0007669"/>
    <property type="project" value="TreeGrafter"/>
</dbReference>
<dbReference type="InterPro" id="IPR003656">
    <property type="entry name" value="Znf_BED"/>
</dbReference>
<dbReference type="PANTHER" id="PTHR34396:SF25">
    <property type="entry name" value="BOUNDARY ELEMENT ASSOCIATED FACTOR"/>
    <property type="match status" value="1"/>
</dbReference>
<dbReference type="GO" id="GO:0006357">
    <property type="term" value="P:regulation of transcription by RNA polymerase II"/>
    <property type="evidence" value="ECO:0007669"/>
    <property type="project" value="TreeGrafter"/>
</dbReference>
<dbReference type="Proteomes" id="UP000075243">
    <property type="component" value="Chromosome 2"/>
</dbReference>
<dbReference type="PANTHER" id="PTHR34396">
    <property type="entry name" value="OS03G0264950 PROTEIN-RELATED"/>
    <property type="match status" value="1"/>
</dbReference>
<dbReference type="GO" id="GO:0005634">
    <property type="term" value="C:nucleus"/>
    <property type="evidence" value="ECO:0007669"/>
    <property type="project" value="TreeGrafter"/>
</dbReference>
<accession>A0A151U258</accession>
<dbReference type="Gramene" id="C.cajan_05819.t">
    <property type="protein sequence ID" value="C.cajan_05819.t.cds1"/>
    <property type="gene ID" value="C.cajan_05819"/>
</dbReference>
<dbReference type="OMA" id="RNEPARM"/>
<sequence>MEEASTQTGPRRLKSEVWKHFTKVKVNEEDKAQCNYCKKHLVRKSKNGTKHLWQRMKCCVTKKQTFLMPKVMQGKQELGTGTYDAENARRELAYAIIIHEYPLAIVDHLGFRR</sequence>
<dbReference type="GO" id="GO:0008270">
    <property type="term" value="F:zinc ion binding"/>
    <property type="evidence" value="ECO:0007669"/>
    <property type="project" value="UniProtKB-KW"/>
</dbReference>
<keyword evidence="1" id="KW-0479">Metal-binding</keyword>
<dbReference type="PROSITE" id="PS50808">
    <property type="entry name" value="ZF_BED"/>
    <property type="match status" value="1"/>
</dbReference>
<dbReference type="InterPro" id="IPR053031">
    <property type="entry name" value="Cuticle_assoc_protein"/>
</dbReference>
<evidence type="ECO:0000256" key="4">
    <source>
        <dbReference type="PROSITE-ProRule" id="PRU00027"/>
    </source>
</evidence>
<dbReference type="Pfam" id="PF02892">
    <property type="entry name" value="zf-BED"/>
    <property type="match status" value="1"/>
</dbReference>
<evidence type="ECO:0000259" key="5">
    <source>
        <dbReference type="PROSITE" id="PS50808"/>
    </source>
</evidence>